<dbReference type="PROSITE" id="PS51257">
    <property type="entry name" value="PROKAR_LIPOPROTEIN"/>
    <property type="match status" value="1"/>
</dbReference>
<dbReference type="Proteomes" id="UP000186922">
    <property type="component" value="Unassembled WGS sequence"/>
</dbReference>
<evidence type="ECO:0000256" key="1">
    <source>
        <dbReference type="SAM" id="SignalP"/>
    </source>
</evidence>
<dbReference type="EMBL" id="BDGG01000002">
    <property type="protein sequence ID" value="GAU91307.1"/>
    <property type="molecule type" value="Genomic_DNA"/>
</dbReference>
<keyword evidence="3" id="KW-1185">Reference proteome</keyword>
<reference evidence="2 3" key="1">
    <citation type="journal article" date="2016" name="Nat. Commun.">
        <title>Extremotolerant tardigrade genome and improved radiotolerance of human cultured cells by tardigrade-unique protein.</title>
        <authorList>
            <person name="Hashimoto T."/>
            <person name="Horikawa D.D."/>
            <person name="Saito Y."/>
            <person name="Kuwahara H."/>
            <person name="Kozuka-Hata H."/>
            <person name="Shin-I T."/>
            <person name="Minakuchi Y."/>
            <person name="Ohishi K."/>
            <person name="Motoyama A."/>
            <person name="Aizu T."/>
            <person name="Enomoto A."/>
            <person name="Kondo K."/>
            <person name="Tanaka S."/>
            <person name="Hara Y."/>
            <person name="Koshikawa S."/>
            <person name="Sagara H."/>
            <person name="Miura T."/>
            <person name="Yokobori S."/>
            <person name="Miyagawa K."/>
            <person name="Suzuki Y."/>
            <person name="Kubo T."/>
            <person name="Oyama M."/>
            <person name="Kohara Y."/>
            <person name="Fujiyama A."/>
            <person name="Arakawa K."/>
            <person name="Katayama T."/>
            <person name="Toyoda A."/>
            <person name="Kunieda T."/>
        </authorList>
    </citation>
    <scope>NUCLEOTIDE SEQUENCE [LARGE SCALE GENOMIC DNA]</scope>
    <source>
        <strain evidence="2 3">YOKOZUNA-1</strain>
    </source>
</reference>
<feature type="chain" id="PRO_5008897681" evidence="1">
    <location>
        <begin position="22"/>
        <end position="234"/>
    </location>
</feature>
<protein>
    <submittedName>
        <fullName evidence="2">Uncharacterized protein</fullName>
    </submittedName>
</protein>
<gene>
    <name evidence="2" type="primary">RvY_03585-1</name>
    <name evidence="2" type="synonym">RvY_03585.1</name>
    <name evidence="2" type="ORF">RvY_03585</name>
</gene>
<name>A0A1D1UVP7_RAMVA</name>
<sequence length="234" mass="24273">MKSAVLRSSAGLLVLLGSVACVVYDSTSPSTSKKDPTVDVKLAAADQASPDARFLLGGLGLGGLGFGGFGLGGLGFGGLGLGGLGFGLGRLGGLYGYGLGYGGLGYGGFYGGLGGLGLGGLRGFLWDEDVDLDEPDRSTDRVPAMGSNKTAMNDDEMSAFGLGLDGAHHRRHEGMPMGWGSRHQGWGNKHRGWGHKGGMKHHTGRGGRRRVDMDNRRGKEEMVDVVLKPVQNTV</sequence>
<evidence type="ECO:0000313" key="3">
    <source>
        <dbReference type="Proteomes" id="UP000186922"/>
    </source>
</evidence>
<dbReference type="AlphaFoldDB" id="A0A1D1UVP7"/>
<organism evidence="2 3">
    <name type="scientific">Ramazzottius varieornatus</name>
    <name type="common">Water bear</name>
    <name type="synonym">Tardigrade</name>
    <dbReference type="NCBI Taxonomy" id="947166"/>
    <lineage>
        <taxon>Eukaryota</taxon>
        <taxon>Metazoa</taxon>
        <taxon>Ecdysozoa</taxon>
        <taxon>Tardigrada</taxon>
        <taxon>Eutardigrada</taxon>
        <taxon>Parachela</taxon>
        <taxon>Hypsibioidea</taxon>
        <taxon>Ramazzottiidae</taxon>
        <taxon>Ramazzottius</taxon>
    </lineage>
</organism>
<proteinExistence type="predicted"/>
<comment type="caution">
    <text evidence="2">The sequence shown here is derived from an EMBL/GenBank/DDBJ whole genome shotgun (WGS) entry which is preliminary data.</text>
</comment>
<accession>A0A1D1UVP7</accession>
<feature type="signal peptide" evidence="1">
    <location>
        <begin position="1"/>
        <end position="21"/>
    </location>
</feature>
<keyword evidence="1" id="KW-0732">Signal</keyword>
<evidence type="ECO:0000313" key="2">
    <source>
        <dbReference type="EMBL" id="GAU91307.1"/>
    </source>
</evidence>